<dbReference type="PANTHER" id="PTHR15139:SF0">
    <property type="entry name" value="TUBULIN-SPECIFIC CHAPERONE C"/>
    <property type="match status" value="1"/>
</dbReference>
<evidence type="ECO:0000256" key="5">
    <source>
        <dbReference type="ARBA" id="ARBA00026055"/>
    </source>
</evidence>
<evidence type="ECO:0000256" key="1">
    <source>
        <dbReference type="ARBA" id="ARBA00004496"/>
    </source>
</evidence>
<dbReference type="Proteomes" id="UP000761534">
    <property type="component" value="Unassembled WGS sequence"/>
</dbReference>
<dbReference type="GO" id="GO:0007023">
    <property type="term" value="P:post-chaperonin tubulin folding pathway"/>
    <property type="evidence" value="ECO:0007669"/>
    <property type="project" value="InterPro"/>
</dbReference>
<gene>
    <name evidence="7" type="ORF">TRICI_006745</name>
</gene>
<dbReference type="Gene3D" id="2.160.20.70">
    <property type="match status" value="1"/>
</dbReference>
<keyword evidence="3" id="KW-0963">Cytoplasm</keyword>
<dbReference type="Pfam" id="PF07986">
    <property type="entry name" value="TBCC"/>
    <property type="match status" value="1"/>
</dbReference>
<dbReference type="VEuPathDB" id="FungiDB:TRICI_006745"/>
<proteinExistence type="inferred from homology"/>
<organism evidence="7 8">
    <name type="scientific">Trichomonascus ciferrii</name>
    <dbReference type="NCBI Taxonomy" id="44093"/>
    <lineage>
        <taxon>Eukaryota</taxon>
        <taxon>Fungi</taxon>
        <taxon>Dikarya</taxon>
        <taxon>Ascomycota</taxon>
        <taxon>Saccharomycotina</taxon>
        <taxon>Dipodascomycetes</taxon>
        <taxon>Dipodascales</taxon>
        <taxon>Trichomonascaceae</taxon>
        <taxon>Trichomonascus</taxon>
        <taxon>Trichomonascus ciferrii complex</taxon>
    </lineage>
</organism>
<dbReference type="Pfam" id="PF16752">
    <property type="entry name" value="TBCC_N"/>
    <property type="match status" value="1"/>
</dbReference>
<dbReference type="InterPro" id="IPR027684">
    <property type="entry name" value="TBCC"/>
</dbReference>
<accession>A0A642UE61</accession>
<feature type="domain" description="C-CAP/cofactor C-like" evidence="6">
    <location>
        <begin position="96"/>
        <end position="243"/>
    </location>
</feature>
<dbReference type="Gene3D" id="1.20.58.1250">
    <property type="entry name" value="Tubulin Binding Cofactor C, N-terminal domain"/>
    <property type="match status" value="1"/>
</dbReference>
<keyword evidence="4" id="KW-0007">Acetylation</keyword>
<dbReference type="InterPro" id="IPR012945">
    <property type="entry name" value="Tubulin-bd_cofactor_C_dom"/>
</dbReference>
<comment type="caution">
    <text evidence="7">The sequence shown here is derived from an EMBL/GenBank/DDBJ whole genome shotgun (WGS) entry which is preliminary data.</text>
</comment>
<comment type="similarity">
    <text evidence="2">Belongs to the TBCC family.</text>
</comment>
<evidence type="ECO:0000256" key="4">
    <source>
        <dbReference type="ARBA" id="ARBA00022990"/>
    </source>
</evidence>
<evidence type="ECO:0000313" key="8">
    <source>
        <dbReference type="Proteomes" id="UP000761534"/>
    </source>
</evidence>
<dbReference type="EMBL" id="SWFS01000566">
    <property type="protein sequence ID" value="KAA8897401.1"/>
    <property type="molecule type" value="Genomic_DNA"/>
</dbReference>
<dbReference type="InterPro" id="IPR038397">
    <property type="entry name" value="TBCC_N_sf"/>
</dbReference>
<dbReference type="InterPro" id="IPR016098">
    <property type="entry name" value="CAP/MinC_C"/>
</dbReference>
<keyword evidence="8" id="KW-1185">Reference proteome</keyword>
<dbReference type="InterPro" id="IPR017901">
    <property type="entry name" value="C-CAP_CF_C-like"/>
</dbReference>
<evidence type="ECO:0000313" key="7">
    <source>
        <dbReference type="EMBL" id="KAA8897401.1"/>
    </source>
</evidence>
<dbReference type="PROSITE" id="PS51329">
    <property type="entry name" value="C_CAP_COFACTOR_C"/>
    <property type="match status" value="1"/>
</dbReference>
<dbReference type="OrthoDB" id="4089313at2759"/>
<name>A0A642UE61_9ASCO</name>
<evidence type="ECO:0000256" key="3">
    <source>
        <dbReference type="ARBA" id="ARBA00022490"/>
    </source>
</evidence>
<protein>
    <recommendedName>
        <fullName evidence="6">C-CAP/cofactor C-like domain-containing protein</fullName>
    </recommendedName>
</protein>
<evidence type="ECO:0000259" key="6">
    <source>
        <dbReference type="PROSITE" id="PS51329"/>
    </source>
</evidence>
<sequence>MSSATEFYSEFNKKRRAIEEKIEKVNNADDKRMCLEDISQLSALCKSNLHLLPHYDQKLYNEQLQKLTEKVESKTVKNRSKFAFKKKVGSGNAKNAKNVETTGGNALSNETTKPAFLNLEDWYCSENGEMAPNLNMSSLKRCLVKLTNSSYSTARMDGLRDCIVIVSDIEGPIHLTDIHNCFILISCHQFRMHKSQNVHVAVSCRSKRPIIEGCSQLTFASFPESLKKGEELYEWDDVDDFDWLKTTPSENWARKQTPANLISNLSSLDGQLGPLTSGQKQLLNLYINTRN</sequence>
<comment type="subunit">
    <text evidence="5">Supercomplex made of cofactors A to E. Cofactors A and D function by capturing and stabilizing tubulin in a quasi-native conformation. Cofactor E binds to the cofactor D-tubulin complex; interaction with cofactor C then causes the release of tubulin polypeptides that are committed to the native state.</text>
</comment>
<dbReference type="GO" id="GO:0005737">
    <property type="term" value="C:cytoplasm"/>
    <property type="evidence" value="ECO:0007669"/>
    <property type="project" value="UniProtKB-SubCell"/>
</dbReference>
<reference evidence="7" key="1">
    <citation type="journal article" date="2019" name="G3 (Bethesda)">
        <title>Genome Assemblies of Two Rare Opportunistic Yeast Pathogens: Diutina rugosa (syn. Candida rugosa) and Trichomonascus ciferrii (syn. Candida ciferrii).</title>
        <authorList>
            <person name="Mixao V."/>
            <person name="Saus E."/>
            <person name="Hansen A.P."/>
            <person name="Lass-Florl C."/>
            <person name="Gabaldon T."/>
        </authorList>
    </citation>
    <scope>NUCLEOTIDE SEQUENCE</scope>
    <source>
        <strain evidence="7">CBS 4856</strain>
    </source>
</reference>
<dbReference type="AlphaFoldDB" id="A0A642UE61"/>
<dbReference type="PANTHER" id="PTHR15139">
    <property type="entry name" value="TUBULIN FOLDING COFACTOR C"/>
    <property type="match status" value="1"/>
</dbReference>
<comment type="subcellular location">
    <subcellularLocation>
        <location evidence="1">Cytoplasm</location>
    </subcellularLocation>
</comment>
<dbReference type="GO" id="GO:0015631">
    <property type="term" value="F:tubulin binding"/>
    <property type="evidence" value="ECO:0007669"/>
    <property type="project" value="InterPro"/>
</dbReference>
<dbReference type="InterPro" id="IPR031925">
    <property type="entry name" value="TBCC_N"/>
</dbReference>
<evidence type="ECO:0000256" key="2">
    <source>
        <dbReference type="ARBA" id="ARBA00008848"/>
    </source>
</evidence>
<dbReference type="GO" id="GO:0007021">
    <property type="term" value="P:tubulin complex assembly"/>
    <property type="evidence" value="ECO:0007669"/>
    <property type="project" value="TreeGrafter"/>
</dbReference>